<evidence type="ECO:0000313" key="2">
    <source>
        <dbReference type="EMBL" id="EHO52077.1"/>
    </source>
</evidence>
<dbReference type="EMBL" id="AGRJ01000115">
    <property type="protein sequence ID" value="EHO52077.1"/>
    <property type="molecule type" value="Genomic_DNA"/>
</dbReference>
<evidence type="ECO:0000256" key="1">
    <source>
        <dbReference type="SAM" id="Phobius"/>
    </source>
</evidence>
<keyword evidence="1" id="KW-0812">Transmembrane</keyword>
<dbReference type="HOGENOM" id="CLU_213403_0_0_9"/>
<sequence>MKVKTFTAFGQGGLDKQVNRFLADSKLEVISVNFSVGFGYVGAMVVYK</sequence>
<dbReference type="PATRIC" id="fig|797516.3.peg.1115"/>
<dbReference type="Proteomes" id="UP000005025">
    <property type="component" value="Unassembled WGS sequence"/>
</dbReference>
<proteinExistence type="predicted"/>
<reference evidence="2 3" key="1">
    <citation type="submission" date="2011-09" db="EMBL/GenBank/DDBJ databases">
        <authorList>
            <person name="Weinstock G."/>
            <person name="Sodergren E."/>
            <person name="Clifton S."/>
            <person name="Fulton L."/>
            <person name="Fulton B."/>
            <person name="Courtney L."/>
            <person name="Fronick C."/>
            <person name="Harrison M."/>
            <person name="Strong C."/>
            <person name="Farmer C."/>
            <person name="Delahaunty K."/>
            <person name="Markovic C."/>
            <person name="Hall O."/>
            <person name="Minx P."/>
            <person name="Tomlinson C."/>
            <person name="Mitreva M."/>
            <person name="Hou S."/>
            <person name="Chen J."/>
            <person name="Wollam A."/>
            <person name="Pepin K.H."/>
            <person name="Johnson M."/>
            <person name="Bhonagiri V."/>
            <person name="Zhang X."/>
            <person name="Suruliraj S."/>
            <person name="Warren W."/>
            <person name="Chinwalla A."/>
            <person name="Mardis E.R."/>
            <person name="Wilson R.K."/>
        </authorList>
    </citation>
    <scope>NUCLEOTIDE SEQUENCE [LARGE SCALE GENOMIC DNA]</scope>
    <source>
        <strain evidence="2 3">F0435</strain>
    </source>
</reference>
<dbReference type="OrthoDB" id="2390370at2"/>
<dbReference type="STRING" id="797516.HMPREF9104_01249"/>
<feature type="transmembrane region" description="Helical" evidence="1">
    <location>
        <begin position="29"/>
        <end position="47"/>
    </location>
</feature>
<evidence type="ECO:0000313" key="3">
    <source>
        <dbReference type="Proteomes" id="UP000005025"/>
    </source>
</evidence>
<keyword evidence="1" id="KW-1133">Transmembrane helix</keyword>
<dbReference type="RefSeq" id="WP_008856424.1">
    <property type="nucleotide sequence ID" value="NZ_JH591028.1"/>
</dbReference>
<dbReference type="AlphaFoldDB" id="H1LF73"/>
<protein>
    <submittedName>
        <fullName evidence="2">Uncharacterized protein</fullName>
    </submittedName>
</protein>
<accession>H1LF73</accession>
<organism evidence="2 3">
    <name type="scientific">Lentilactobacillus kisonensis F0435</name>
    <dbReference type="NCBI Taxonomy" id="797516"/>
    <lineage>
        <taxon>Bacteria</taxon>
        <taxon>Bacillati</taxon>
        <taxon>Bacillota</taxon>
        <taxon>Bacilli</taxon>
        <taxon>Lactobacillales</taxon>
        <taxon>Lactobacillaceae</taxon>
        <taxon>Lentilactobacillus</taxon>
    </lineage>
</organism>
<comment type="caution">
    <text evidence="2">The sequence shown here is derived from an EMBL/GenBank/DDBJ whole genome shotgun (WGS) entry which is preliminary data.</text>
</comment>
<keyword evidence="1" id="KW-0472">Membrane</keyword>
<gene>
    <name evidence="2" type="ORF">HMPREF9104_01249</name>
</gene>
<name>H1LF73_9LACO</name>